<dbReference type="AlphaFoldDB" id="A0AAN8PDI3"/>
<dbReference type="Proteomes" id="UP001347796">
    <property type="component" value="Unassembled WGS sequence"/>
</dbReference>
<keyword evidence="1" id="KW-0732">Signal</keyword>
<accession>A0AAN8PDI3</accession>
<evidence type="ECO:0000313" key="2">
    <source>
        <dbReference type="EMBL" id="KAK6176502.1"/>
    </source>
</evidence>
<sequence>MMKFVIFTLCLVLVAEGAIDLKSLFGNTDKGTCTPACGDGECCVSFYPPIASRRQISIDTSKFLPHRIYPGKVYMCQKIKQSGDKCLTHNTGEWCDCLGGLSCAPKGTTGLDRFFGTCTTA</sequence>
<feature type="signal peptide" evidence="1">
    <location>
        <begin position="1"/>
        <end position="17"/>
    </location>
</feature>
<evidence type="ECO:0000313" key="3">
    <source>
        <dbReference type="Proteomes" id="UP001347796"/>
    </source>
</evidence>
<organism evidence="2 3">
    <name type="scientific">Patella caerulea</name>
    <name type="common">Rayed Mediterranean limpet</name>
    <dbReference type="NCBI Taxonomy" id="87958"/>
    <lineage>
        <taxon>Eukaryota</taxon>
        <taxon>Metazoa</taxon>
        <taxon>Spiralia</taxon>
        <taxon>Lophotrochozoa</taxon>
        <taxon>Mollusca</taxon>
        <taxon>Gastropoda</taxon>
        <taxon>Patellogastropoda</taxon>
        <taxon>Patelloidea</taxon>
        <taxon>Patellidae</taxon>
        <taxon>Patella</taxon>
    </lineage>
</organism>
<name>A0AAN8PDI3_PATCE</name>
<protein>
    <submittedName>
        <fullName evidence="2">Uncharacterized protein</fullName>
    </submittedName>
</protein>
<comment type="caution">
    <text evidence="2">The sequence shown here is derived from an EMBL/GenBank/DDBJ whole genome shotgun (WGS) entry which is preliminary data.</text>
</comment>
<dbReference type="EMBL" id="JAZGQO010000010">
    <property type="protein sequence ID" value="KAK6176502.1"/>
    <property type="molecule type" value="Genomic_DNA"/>
</dbReference>
<keyword evidence="3" id="KW-1185">Reference proteome</keyword>
<reference evidence="2 3" key="1">
    <citation type="submission" date="2024-01" db="EMBL/GenBank/DDBJ databases">
        <title>The genome of the rayed Mediterranean limpet Patella caerulea (Linnaeus, 1758).</title>
        <authorList>
            <person name="Anh-Thu Weber A."/>
            <person name="Halstead-Nussloch G."/>
        </authorList>
    </citation>
    <scope>NUCLEOTIDE SEQUENCE [LARGE SCALE GENOMIC DNA]</scope>
    <source>
        <strain evidence="2">AATW-2023a</strain>
        <tissue evidence="2">Whole specimen</tissue>
    </source>
</reference>
<gene>
    <name evidence="2" type="ORF">SNE40_014774</name>
</gene>
<evidence type="ECO:0000256" key="1">
    <source>
        <dbReference type="SAM" id="SignalP"/>
    </source>
</evidence>
<proteinExistence type="predicted"/>
<feature type="chain" id="PRO_5043050511" evidence="1">
    <location>
        <begin position="18"/>
        <end position="121"/>
    </location>
</feature>